<keyword evidence="3" id="KW-1185">Reference proteome</keyword>
<evidence type="ECO:0000313" key="2">
    <source>
        <dbReference type="EMBL" id="RUS73260.1"/>
    </source>
</evidence>
<dbReference type="EMBL" id="RQTK01000958">
    <property type="protein sequence ID" value="RUS73260.1"/>
    <property type="molecule type" value="Genomic_DNA"/>
</dbReference>
<sequence length="197" mass="22292">MKALVESLFRIVAWFIRLEASFSTHTPPITQDLTRFHHVIQLLDSTTARRVQAVLENPPATDKYQALKSTLLEAYEATQLQKDQELLNLNGLGDRKPSELLHYMRSLNKDPATLFRALFLNQLPTDVRRILAQTPEADLDTLAKTADGIVAVDIPATFSIQSSVSTEKTETDTFHREIPPWGCEVSNTFNRSDKEQK</sequence>
<proteinExistence type="predicted"/>
<evidence type="ECO:0000259" key="1">
    <source>
        <dbReference type="Pfam" id="PF23055"/>
    </source>
</evidence>
<feature type="domain" description="DUF7041" evidence="1">
    <location>
        <begin position="14"/>
        <end position="87"/>
    </location>
</feature>
<dbReference type="Pfam" id="PF23055">
    <property type="entry name" value="DUF7041"/>
    <property type="match status" value="1"/>
</dbReference>
<dbReference type="STRING" id="188477.A0A433SVE7"/>
<dbReference type="AlphaFoldDB" id="A0A433SVE7"/>
<dbReference type="InterPro" id="IPR055469">
    <property type="entry name" value="DUF7041"/>
</dbReference>
<protein>
    <recommendedName>
        <fullName evidence="1">DUF7041 domain-containing protein</fullName>
    </recommendedName>
</protein>
<accession>A0A433SVE7</accession>
<reference evidence="2 3" key="1">
    <citation type="submission" date="2019-01" db="EMBL/GenBank/DDBJ databases">
        <title>A draft genome assembly of the solar-powered sea slug Elysia chlorotica.</title>
        <authorList>
            <person name="Cai H."/>
            <person name="Li Q."/>
            <person name="Fang X."/>
            <person name="Li J."/>
            <person name="Curtis N.E."/>
            <person name="Altenburger A."/>
            <person name="Shibata T."/>
            <person name="Feng M."/>
            <person name="Maeda T."/>
            <person name="Schwartz J.A."/>
            <person name="Shigenobu S."/>
            <person name="Lundholm N."/>
            <person name="Nishiyama T."/>
            <person name="Yang H."/>
            <person name="Hasebe M."/>
            <person name="Li S."/>
            <person name="Pierce S.K."/>
            <person name="Wang J."/>
        </authorList>
    </citation>
    <scope>NUCLEOTIDE SEQUENCE [LARGE SCALE GENOMIC DNA]</scope>
    <source>
        <strain evidence="2">EC2010</strain>
        <tissue evidence="2">Whole organism of an adult</tissue>
    </source>
</reference>
<dbReference type="OrthoDB" id="6251906at2759"/>
<dbReference type="Proteomes" id="UP000271974">
    <property type="component" value="Unassembled WGS sequence"/>
</dbReference>
<dbReference type="PANTHER" id="PTHR33327:SF3">
    <property type="entry name" value="RNA-DIRECTED DNA POLYMERASE"/>
    <property type="match status" value="1"/>
</dbReference>
<name>A0A433SVE7_ELYCH</name>
<evidence type="ECO:0000313" key="3">
    <source>
        <dbReference type="Proteomes" id="UP000271974"/>
    </source>
</evidence>
<gene>
    <name evidence="2" type="ORF">EGW08_018979</name>
</gene>
<organism evidence="2 3">
    <name type="scientific">Elysia chlorotica</name>
    <name type="common">Eastern emerald elysia</name>
    <name type="synonym">Sea slug</name>
    <dbReference type="NCBI Taxonomy" id="188477"/>
    <lineage>
        <taxon>Eukaryota</taxon>
        <taxon>Metazoa</taxon>
        <taxon>Spiralia</taxon>
        <taxon>Lophotrochozoa</taxon>
        <taxon>Mollusca</taxon>
        <taxon>Gastropoda</taxon>
        <taxon>Heterobranchia</taxon>
        <taxon>Euthyneura</taxon>
        <taxon>Panpulmonata</taxon>
        <taxon>Sacoglossa</taxon>
        <taxon>Placobranchoidea</taxon>
        <taxon>Plakobranchidae</taxon>
        <taxon>Elysia</taxon>
    </lineage>
</organism>
<comment type="caution">
    <text evidence="2">The sequence shown here is derived from an EMBL/GenBank/DDBJ whole genome shotgun (WGS) entry which is preliminary data.</text>
</comment>
<dbReference type="PANTHER" id="PTHR33327">
    <property type="entry name" value="ENDONUCLEASE"/>
    <property type="match status" value="1"/>
</dbReference>